<name>A0AAD8M5P4_9APIA</name>
<protein>
    <submittedName>
        <fullName evidence="2">Delta-latroinsectotoxin-Lt1a</fullName>
    </submittedName>
</protein>
<dbReference type="PANTHER" id="PTHR48436">
    <property type="entry name" value="2, PUTATIVE-RELATED"/>
    <property type="match status" value="1"/>
</dbReference>
<keyword evidence="1" id="KW-1133">Transmembrane helix</keyword>
<evidence type="ECO:0000256" key="1">
    <source>
        <dbReference type="SAM" id="Phobius"/>
    </source>
</evidence>
<comment type="caution">
    <text evidence="2">The sequence shown here is derived from an EMBL/GenBank/DDBJ whole genome shotgun (WGS) entry which is preliminary data.</text>
</comment>
<dbReference type="AlphaFoldDB" id="A0AAD8M5P4"/>
<evidence type="ECO:0000313" key="2">
    <source>
        <dbReference type="EMBL" id="KAK1360529.1"/>
    </source>
</evidence>
<dbReference type="EMBL" id="JAUIZM010000010">
    <property type="protein sequence ID" value="KAK1360529.1"/>
    <property type="molecule type" value="Genomic_DNA"/>
</dbReference>
<evidence type="ECO:0000313" key="3">
    <source>
        <dbReference type="Proteomes" id="UP001237642"/>
    </source>
</evidence>
<gene>
    <name evidence="2" type="ORF">POM88_045003</name>
</gene>
<proteinExistence type="predicted"/>
<reference evidence="2" key="2">
    <citation type="submission" date="2023-05" db="EMBL/GenBank/DDBJ databases">
        <authorList>
            <person name="Schelkunov M.I."/>
        </authorList>
    </citation>
    <scope>NUCLEOTIDE SEQUENCE</scope>
    <source>
        <strain evidence="2">Hsosn_3</strain>
        <tissue evidence="2">Leaf</tissue>
    </source>
</reference>
<accession>A0AAD8M5P4</accession>
<dbReference type="Proteomes" id="UP001237642">
    <property type="component" value="Unassembled WGS sequence"/>
</dbReference>
<dbReference type="PANTHER" id="PTHR48436:SF1">
    <property type="entry name" value="2, PUTATIVE-RELATED"/>
    <property type="match status" value="1"/>
</dbReference>
<keyword evidence="1" id="KW-0472">Membrane</keyword>
<dbReference type="InterPro" id="IPR055276">
    <property type="entry name" value="NHL41-like"/>
</dbReference>
<feature type="transmembrane region" description="Helical" evidence="1">
    <location>
        <begin position="130"/>
        <end position="155"/>
    </location>
</feature>
<sequence>MGNHKTMESEEESLFRSYPYAVYFVQSPSTLSNANSSHHDIPNPNQETARATLSHYSSSRGSNNSFLHDKKSIIVPYDDKIHVTDLRVCNVLGSEKQDVEEEEDGEYYKNSNAREMGWWRYFTFRHSSSCLWICLQIVLRLLVSLGLALLVFYLATKPPTPKLSVKIAGIREFGLAEGVDASGVTTKLLTSNFSIQLVIDNKSKLFGLHIQPPLLSISFTNLPFAISVGEELYAYSDGKTGFQVSIGTRNKPMYGAGRSMQDMLESGKGLPLDIRMSLTSSFHVISSFLKPTFHQQARCSLLVNTSYDKKRTTTNYKSSCVTH</sequence>
<organism evidence="2 3">
    <name type="scientific">Heracleum sosnowskyi</name>
    <dbReference type="NCBI Taxonomy" id="360622"/>
    <lineage>
        <taxon>Eukaryota</taxon>
        <taxon>Viridiplantae</taxon>
        <taxon>Streptophyta</taxon>
        <taxon>Embryophyta</taxon>
        <taxon>Tracheophyta</taxon>
        <taxon>Spermatophyta</taxon>
        <taxon>Magnoliopsida</taxon>
        <taxon>eudicotyledons</taxon>
        <taxon>Gunneridae</taxon>
        <taxon>Pentapetalae</taxon>
        <taxon>asterids</taxon>
        <taxon>campanulids</taxon>
        <taxon>Apiales</taxon>
        <taxon>Apiaceae</taxon>
        <taxon>Apioideae</taxon>
        <taxon>apioid superclade</taxon>
        <taxon>Tordylieae</taxon>
        <taxon>Tordyliinae</taxon>
        <taxon>Heracleum</taxon>
    </lineage>
</organism>
<reference evidence="2" key="1">
    <citation type="submission" date="2023-02" db="EMBL/GenBank/DDBJ databases">
        <title>Genome of toxic invasive species Heracleum sosnowskyi carries increased number of genes despite the absence of recent whole-genome duplications.</title>
        <authorList>
            <person name="Schelkunov M."/>
            <person name="Shtratnikova V."/>
            <person name="Makarenko M."/>
            <person name="Klepikova A."/>
            <person name="Omelchenko D."/>
            <person name="Novikova G."/>
            <person name="Obukhova E."/>
            <person name="Bogdanov V."/>
            <person name="Penin A."/>
            <person name="Logacheva M."/>
        </authorList>
    </citation>
    <scope>NUCLEOTIDE SEQUENCE</scope>
    <source>
        <strain evidence="2">Hsosn_3</strain>
        <tissue evidence="2">Leaf</tissue>
    </source>
</reference>
<keyword evidence="1" id="KW-0812">Transmembrane</keyword>
<keyword evidence="3" id="KW-1185">Reference proteome</keyword>